<proteinExistence type="predicted"/>
<sequence>MMFTNSLKLGLVIVLGACSAGTEWRTGSPTKVSAADLDTGCALGVPGAHLDVEETQGGLTFVFTSRARVEELRTRVRHAAAMYGPESRQGLGHDGGHGHGGQHGLQAMQLPPARVVSVVDLEGGAGFLLVPVDAADKETLAIKSYSAAERMNTAACR</sequence>
<protein>
    <submittedName>
        <fullName evidence="1">Uncharacterized protein</fullName>
    </submittedName>
</protein>
<evidence type="ECO:0000313" key="1">
    <source>
        <dbReference type="EMBL" id="WXA91730.1"/>
    </source>
</evidence>
<gene>
    <name evidence="1" type="ORF">LZC95_35425</name>
</gene>
<name>A0ABZ2K3L8_9BACT</name>
<keyword evidence="2" id="KW-1185">Reference proteome</keyword>
<evidence type="ECO:0000313" key="2">
    <source>
        <dbReference type="Proteomes" id="UP001379533"/>
    </source>
</evidence>
<accession>A0ABZ2K3L8</accession>
<reference evidence="1 2" key="1">
    <citation type="submission" date="2021-12" db="EMBL/GenBank/DDBJ databases">
        <title>Discovery of the Pendulisporaceae a myxobacterial family with distinct sporulation behavior and unique specialized metabolism.</title>
        <authorList>
            <person name="Garcia R."/>
            <person name="Popoff A."/>
            <person name="Bader C.D."/>
            <person name="Loehr J."/>
            <person name="Walesch S."/>
            <person name="Walt C."/>
            <person name="Boldt J."/>
            <person name="Bunk B."/>
            <person name="Haeckl F.J.F.P.J."/>
            <person name="Gunesch A.P."/>
            <person name="Birkelbach J."/>
            <person name="Nuebel U."/>
            <person name="Pietschmann T."/>
            <person name="Bach T."/>
            <person name="Mueller R."/>
        </authorList>
    </citation>
    <scope>NUCLEOTIDE SEQUENCE [LARGE SCALE GENOMIC DNA]</scope>
    <source>
        <strain evidence="1 2">MSr12523</strain>
    </source>
</reference>
<organism evidence="1 2">
    <name type="scientific">Pendulispora brunnea</name>
    <dbReference type="NCBI Taxonomy" id="2905690"/>
    <lineage>
        <taxon>Bacteria</taxon>
        <taxon>Pseudomonadati</taxon>
        <taxon>Myxococcota</taxon>
        <taxon>Myxococcia</taxon>
        <taxon>Myxococcales</taxon>
        <taxon>Sorangiineae</taxon>
        <taxon>Pendulisporaceae</taxon>
        <taxon>Pendulispora</taxon>
    </lineage>
</organism>
<dbReference type="EMBL" id="CP089982">
    <property type="protein sequence ID" value="WXA91730.1"/>
    <property type="molecule type" value="Genomic_DNA"/>
</dbReference>
<dbReference type="RefSeq" id="WP_394842353.1">
    <property type="nucleotide sequence ID" value="NZ_CP089982.1"/>
</dbReference>
<dbReference type="Proteomes" id="UP001379533">
    <property type="component" value="Chromosome"/>
</dbReference>